<evidence type="ECO:0000256" key="2">
    <source>
        <dbReference type="SAM" id="Phobius"/>
    </source>
</evidence>
<dbReference type="EMBL" id="JACIDJ010000002">
    <property type="protein sequence ID" value="MBB3898114.1"/>
    <property type="molecule type" value="Genomic_DNA"/>
</dbReference>
<dbReference type="RefSeq" id="WP_184383205.1">
    <property type="nucleotide sequence ID" value="NZ_JACIDJ010000002.1"/>
</dbReference>
<name>A0A840ACZ8_9PROT</name>
<feature type="transmembrane region" description="Helical" evidence="2">
    <location>
        <begin position="184"/>
        <end position="205"/>
    </location>
</feature>
<feature type="transmembrane region" description="Helical" evidence="2">
    <location>
        <begin position="6"/>
        <end position="24"/>
    </location>
</feature>
<proteinExistence type="predicted"/>
<gene>
    <name evidence="3" type="ORF">GGQ83_001551</name>
</gene>
<reference evidence="3 4" key="1">
    <citation type="submission" date="2020-08" db="EMBL/GenBank/DDBJ databases">
        <title>Genomic Encyclopedia of Type Strains, Phase IV (KMG-IV): sequencing the most valuable type-strain genomes for metagenomic binning, comparative biology and taxonomic classification.</title>
        <authorList>
            <person name="Goeker M."/>
        </authorList>
    </citation>
    <scope>NUCLEOTIDE SEQUENCE [LARGE SCALE GENOMIC DNA]</scope>
    <source>
        <strain evidence="3 4">DSM 19979</strain>
    </source>
</reference>
<feature type="region of interest" description="Disordered" evidence="1">
    <location>
        <begin position="251"/>
        <end position="271"/>
    </location>
</feature>
<keyword evidence="2" id="KW-0472">Membrane</keyword>
<sequence length="271" mass="29976">MDYVWPCLFAVFVWWFGTALVFMLDQLPRHTYRRTMLGATLMLGAALLCVVTLSERTTMASAYAGFACGVLVWAWQEIAFLTGVVTGPNRAPLPEGTVGFPRFRAALSAIIHNELAMLALGLVLLVLLWDAPNQMALWTYLALWVMRQSAKINIFLGARNLGEAMLPPHLAHLASYFRRRPMNWLFPFSVTGGTVAVVVLALAAVQADDPYLVTAYTLLAALLALAVIEHWFLVLPLPLDGLWTWGRPASTPQPAPLRPQRNEPASLPLRP</sequence>
<keyword evidence="4" id="KW-1185">Reference proteome</keyword>
<dbReference type="AlphaFoldDB" id="A0A840ACZ8"/>
<feature type="transmembrane region" description="Helical" evidence="2">
    <location>
        <begin position="106"/>
        <end position="129"/>
    </location>
</feature>
<protein>
    <submittedName>
        <fullName evidence="3">Putative photosynthetic complex assembly protein 2</fullName>
    </submittedName>
</protein>
<feature type="transmembrane region" description="Helical" evidence="2">
    <location>
        <begin position="211"/>
        <end position="233"/>
    </location>
</feature>
<accession>A0A840ACZ8</accession>
<dbReference type="Proteomes" id="UP000553193">
    <property type="component" value="Unassembled WGS sequence"/>
</dbReference>
<keyword evidence="2" id="KW-1133">Transmembrane helix</keyword>
<evidence type="ECO:0000256" key="1">
    <source>
        <dbReference type="SAM" id="MobiDB-lite"/>
    </source>
</evidence>
<dbReference type="Pfam" id="PF12291">
    <property type="entry name" value="DUF3623"/>
    <property type="match status" value="1"/>
</dbReference>
<organism evidence="3 4">
    <name type="scientific">Roseococcus suduntuyensis</name>
    <dbReference type="NCBI Taxonomy" id="455361"/>
    <lineage>
        <taxon>Bacteria</taxon>
        <taxon>Pseudomonadati</taxon>
        <taxon>Pseudomonadota</taxon>
        <taxon>Alphaproteobacteria</taxon>
        <taxon>Acetobacterales</taxon>
        <taxon>Roseomonadaceae</taxon>
        <taxon>Roseococcus</taxon>
    </lineage>
</organism>
<keyword evidence="2" id="KW-0812">Transmembrane</keyword>
<evidence type="ECO:0000313" key="3">
    <source>
        <dbReference type="EMBL" id="MBB3898114.1"/>
    </source>
</evidence>
<feature type="transmembrane region" description="Helical" evidence="2">
    <location>
        <begin position="36"/>
        <end position="54"/>
    </location>
</feature>
<feature type="transmembrane region" description="Helical" evidence="2">
    <location>
        <begin position="60"/>
        <end position="85"/>
    </location>
</feature>
<dbReference type="NCBIfam" id="TIGR03055">
    <property type="entry name" value="photo_alph_chp2"/>
    <property type="match status" value="1"/>
</dbReference>
<comment type="caution">
    <text evidence="3">The sequence shown here is derived from an EMBL/GenBank/DDBJ whole genome shotgun (WGS) entry which is preliminary data.</text>
</comment>
<evidence type="ECO:0000313" key="4">
    <source>
        <dbReference type="Proteomes" id="UP000553193"/>
    </source>
</evidence>
<dbReference type="InterPro" id="IPR017496">
    <property type="entry name" value="Photo_alph_chp2"/>
</dbReference>